<reference evidence="6" key="2">
    <citation type="submission" date="2021-09" db="EMBL/GenBank/DDBJ databases">
        <authorList>
            <person name="Gilroy R."/>
        </authorList>
    </citation>
    <scope>NUCLEOTIDE SEQUENCE</scope>
    <source>
        <strain evidence="6">ChiGjej5B5-7349</strain>
    </source>
</reference>
<dbReference type="Pfam" id="PF00392">
    <property type="entry name" value="GntR"/>
    <property type="match status" value="1"/>
</dbReference>
<dbReference type="InterPro" id="IPR036390">
    <property type="entry name" value="WH_DNA-bd_sf"/>
</dbReference>
<evidence type="ECO:0000259" key="5">
    <source>
        <dbReference type="PROSITE" id="PS50949"/>
    </source>
</evidence>
<dbReference type="AlphaFoldDB" id="A0A921MD59"/>
<evidence type="ECO:0000256" key="4">
    <source>
        <dbReference type="SAM" id="MobiDB-lite"/>
    </source>
</evidence>
<keyword evidence="1" id="KW-0805">Transcription regulation</keyword>
<evidence type="ECO:0000256" key="1">
    <source>
        <dbReference type="ARBA" id="ARBA00023015"/>
    </source>
</evidence>
<dbReference type="InterPro" id="IPR036388">
    <property type="entry name" value="WH-like_DNA-bd_sf"/>
</dbReference>
<feature type="non-terminal residue" evidence="6">
    <location>
        <position position="173"/>
    </location>
</feature>
<reference evidence="6" key="1">
    <citation type="journal article" date="2021" name="PeerJ">
        <title>Extensive microbial diversity within the chicken gut microbiome revealed by metagenomics and culture.</title>
        <authorList>
            <person name="Gilroy R."/>
            <person name="Ravi A."/>
            <person name="Getino M."/>
            <person name="Pursley I."/>
            <person name="Horton D.L."/>
            <person name="Alikhan N.F."/>
            <person name="Baker D."/>
            <person name="Gharbi K."/>
            <person name="Hall N."/>
            <person name="Watson M."/>
            <person name="Adriaenssens E.M."/>
            <person name="Foster-Nyarko E."/>
            <person name="Jarju S."/>
            <person name="Secka A."/>
            <person name="Antonio M."/>
            <person name="Oren A."/>
            <person name="Chaudhuri R.R."/>
            <person name="La Ragione R."/>
            <person name="Hildebrand F."/>
            <person name="Pallen M.J."/>
        </authorList>
    </citation>
    <scope>NUCLEOTIDE SEQUENCE</scope>
    <source>
        <strain evidence="6">ChiGjej5B5-7349</strain>
    </source>
</reference>
<dbReference type="PROSITE" id="PS50949">
    <property type="entry name" value="HTH_GNTR"/>
    <property type="match status" value="1"/>
</dbReference>
<evidence type="ECO:0000313" key="6">
    <source>
        <dbReference type="EMBL" id="HJG79868.1"/>
    </source>
</evidence>
<dbReference type="SUPFAM" id="SSF46785">
    <property type="entry name" value="Winged helix' DNA-binding domain"/>
    <property type="match status" value="1"/>
</dbReference>
<dbReference type="Proteomes" id="UP000784435">
    <property type="component" value="Unassembled WGS sequence"/>
</dbReference>
<dbReference type="PRINTS" id="PR00035">
    <property type="entry name" value="HTHGNTR"/>
</dbReference>
<feature type="compositionally biased region" description="Low complexity" evidence="4">
    <location>
        <begin position="33"/>
        <end position="46"/>
    </location>
</feature>
<feature type="domain" description="HTH gntR-type" evidence="5">
    <location>
        <begin position="47"/>
        <end position="117"/>
    </location>
</feature>
<dbReference type="GO" id="GO:0003677">
    <property type="term" value="F:DNA binding"/>
    <property type="evidence" value="ECO:0007669"/>
    <property type="project" value="UniProtKB-KW"/>
</dbReference>
<comment type="caution">
    <text evidence="6">The sequence shown here is derived from an EMBL/GenBank/DDBJ whole genome shotgun (WGS) entry which is preliminary data.</text>
</comment>
<evidence type="ECO:0000256" key="2">
    <source>
        <dbReference type="ARBA" id="ARBA00023125"/>
    </source>
</evidence>
<dbReference type="InterPro" id="IPR000524">
    <property type="entry name" value="Tscrpt_reg_HTH_GntR"/>
</dbReference>
<dbReference type="PANTHER" id="PTHR43537:SF24">
    <property type="entry name" value="GLUCONATE OPERON TRANSCRIPTIONAL REPRESSOR"/>
    <property type="match status" value="1"/>
</dbReference>
<protein>
    <submittedName>
        <fullName evidence="6">GntR family transcriptional regulator</fullName>
    </submittedName>
</protein>
<feature type="region of interest" description="Disordered" evidence="4">
    <location>
        <begin position="1"/>
        <end position="46"/>
    </location>
</feature>
<name>A0A921MD59_9MICO</name>
<accession>A0A921MD59</accession>
<sequence>MSGQESFAHPAGGVGEGGAAGTQAGTASGGAGSASRPAGGAGSSTTSNAFEETLAALLRALSLGTYLVGDKLPPERDLAHELKVSRATLREALQALRDAGIVTVTRGRYGGTEVVRVPSEHADASGLLRPDEIDDALRFRELLEREAARLAAQASLSADQRRRIHELCAACSD</sequence>
<gene>
    <name evidence="6" type="ORF">K8V08_05595</name>
</gene>
<organism evidence="6 7">
    <name type="scientific">Brevibacterium senegalense</name>
    <dbReference type="NCBI Taxonomy" id="1033736"/>
    <lineage>
        <taxon>Bacteria</taxon>
        <taxon>Bacillati</taxon>
        <taxon>Actinomycetota</taxon>
        <taxon>Actinomycetes</taxon>
        <taxon>Micrococcales</taxon>
        <taxon>Brevibacteriaceae</taxon>
        <taxon>Brevibacterium</taxon>
    </lineage>
</organism>
<dbReference type="GO" id="GO:0003700">
    <property type="term" value="F:DNA-binding transcription factor activity"/>
    <property type="evidence" value="ECO:0007669"/>
    <property type="project" value="InterPro"/>
</dbReference>
<keyword evidence="3" id="KW-0804">Transcription</keyword>
<dbReference type="PANTHER" id="PTHR43537">
    <property type="entry name" value="TRANSCRIPTIONAL REGULATOR, GNTR FAMILY"/>
    <property type="match status" value="1"/>
</dbReference>
<dbReference type="EMBL" id="DYUK01000117">
    <property type="protein sequence ID" value="HJG79868.1"/>
    <property type="molecule type" value="Genomic_DNA"/>
</dbReference>
<dbReference type="CDD" id="cd07377">
    <property type="entry name" value="WHTH_GntR"/>
    <property type="match status" value="1"/>
</dbReference>
<evidence type="ECO:0000313" key="7">
    <source>
        <dbReference type="Proteomes" id="UP000784435"/>
    </source>
</evidence>
<dbReference type="SMART" id="SM00345">
    <property type="entry name" value="HTH_GNTR"/>
    <property type="match status" value="1"/>
</dbReference>
<evidence type="ECO:0000256" key="3">
    <source>
        <dbReference type="ARBA" id="ARBA00023163"/>
    </source>
</evidence>
<dbReference type="Gene3D" id="1.10.10.10">
    <property type="entry name" value="Winged helix-like DNA-binding domain superfamily/Winged helix DNA-binding domain"/>
    <property type="match status" value="1"/>
</dbReference>
<keyword evidence="2" id="KW-0238">DNA-binding</keyword>
<proteinExistence type="predicted"/>